<keyword evidence="2" id="KW-1185">Reference proteome</keyword>
<organism evidence="1 2">
    <name type="scientific">Lindgomyces ingoldianus</name>
    <dbReference type="NCBI Taxonomy" id="673940"/>
    <lineage>
        <taxon>Eukaryota</taxon>
        <taxon>Fungi</taxon>
        <taxon>Dikarya</taxon>
        <taxon>Ascomycota</taxon>
        <taxon>Pezizomycotina</taxon>
        <taxon>Dothideomycetes</taxon>
        <taxon>Pleosporomycetidae</taxon>
        <taxon>Pleosporales</taxon>
        <taxon>Lindgomycetaceae</taxon>
        <taxon>Lindgomyces</taxon>
    </lineage>
</organism>
<name>A0ACB6R011_9PLEO</name>
<gene>
    <name evidence="1" type="ORF">BDR25DRAFT_353664</name>
</gene>
<reference evidence="1" key="1">
    <citation type="journal article" date="2020" name="Stud. Mycol.">
        <title>101 Dothideomycetes genomes: a test case for predicting lifestyles and emergence of pathogens.</title>
        <authorList>
            <person name="Haridas S."/>
            <person name="Albert R."/>
            <person name="Binder M."/>
            <person name="Bloem J."/>
            <person name="Labutti K."/>
            <person name="Salamov A."/>
            <person name="Andreopoulos B."/>
            <person name="Baker S."/>
            <person name="Barry K."/>
            <person name="Bills G."/>
            <person name="Bluhm B."/>
            <person name="Cannon C."/>
            <person name="Castanera R."/>
            <person name="Culley D."/>
            <person name="Daum C."/>
            <person name="Ezra D."/>
            <person name="Gonzalez J."/>
            <person name="Henrissat B."/>
            <person name="Kuo A."/>
            <person name="Liang C."/>
            <person name="Lipzen A."/>
            <person name="Lutzoni F."/>
            <person name="Magnuson J."/>
            <person name="Mondo S."/>
            <person name="Nolan M."/>
            <person name="Ohm R."/>
            <person name="Pangilinan J."/>
            <person name="Park H.-J."/>
            <person name="Ramirez L."/>
            <person name="Alfaro M."/>
            <person name="Sun H."/>
            <person name="Tritt A."/>
            <person name="Yoshinaga Y."/>
            <person name="Zwiers L.-H."/>
            <person name="Turgeon B."/>
            <person name="Goodwin S."/>
            <person name="Spatafora J."/>
            <person name="Crous P."/>
            <person name="Grigoriev I."/>
        </authorList>
    </citation>
    <scope>NUCLEOTIDE SEQUENCE</scope>
    <source>
        <strain evidence="1">ATCC 200398</strain>
    </source>
</reference>
<protein>
    <submittedName>
        <fullName evidence="1">Uncharacterized protein</fullName>
    </submittedName>
</protein>
<accession>A0ACB6R011</accession>
<proteinExistence type="predicted"/>
<dbReference type="EMBL" id="MU003502">
    <property type="protein sequence ID" value="KAF2472629.1"/>
    <property type="molecule type" value="Genomic_DNA"/>
</dbReference>
<comment type="caution">
    <text evidence="1">The sequence shown here is derived from an EMBL/GenBank/DDBJ whole genome shotgun (WGS) entry which is preliminary data.</text>
</comment>
<dbReference type="Proteomes" id="UP000799755">
    <property type="component" value="Unassembled WGS sequence"/>
</dbReference>
<evidence type="ECO:0000313" key="2">
    <source>
        <dbReference type="Proteomes" id="UP000799755"/>
    </source>
</evidence>
<sequence>MILRVRLLSRLHMVDLSNDVIYADDRFLNPLDRCGSRFHQPACRQERYPAPKRIKIQHTLPATPSQLLVEEAWRNSNAYQQKQNRYSFSQLKIAIVRGKEIDKIPRREGTHYRMRSHPEDPLFLDKRNVSPIRLKKLAVRREGYSLDLVRMAFKLAVPYSAVARCRGDQLAVHVLRKEPVVASQPYSVVKTTALTNLE</sequence>
<evidence type="ECO:0000313" key="1">
    <source>
        <dbReference type="EMBL" id="KAF2472629.1"/>
    </source>
</evidence>